<proteinExistence type="predicted"/>
<dbReference type="RefSeq" id="XP_013245371.1">
    <property type="nucleotide sequence ID" value="XM_013389917.1"/>
</dbReference>
<evidence type="ECO:0000313" key="4">
    <source>
        <dbReference type="Proteomes" id="UP000027361"/>
    </source>
</evidence>
<evidence type="ECO:0000256" key="2">
    <source>
        <dbReference type="SAM" id="Phobius"/>
    </source>
</evidence>
<keyword evidence="2" id="KW-0812">Transmembrane</keyword>
<keyword evidence="4" id="KW-1185">Reference proteome</keyword>
<dbReference type="OrthoDB" id="3260758at2759"/>
<protein>
    <submittedName>
        <fullName evidence="3">Uncharacterized protein</fullName>
    </submittedName>
</protein>
<name>A0A066WEZ6_TILAU</name>
<gene>
    <name evidence="3" type="ORF">K437DRAFT_272398</name>
</gene>
<dbReference type="Proteomes" id="UP000027361">
    <property type="component" value="Unassembled WGS sequence"/>
</dbReference>
<keyword evidence="2" id="KW-0472">Membrane</keyword>
<reference evidence="3 4" key="1">
    <citation type="submission" date="2014-05" db="EMBL/GenBank/DDBJ databases">
        <title>Draft genome sequence of a rare smut relative, Tilletiaria anomala UBC 951.</title>
        <authorList>
            <consortium name="DOE Joint Genome Institute"/>
            <person name="Toome M."/>
            <person name="Kuo A."/>
            <person name="Henrissat B."/>
            <person name="Lipzen A."/>
            <person name="Tritt A."/>
            <person name="Yoshinaga Y."/>
            <person name="Zane M."/>
            <person name="Barry K."/>
            <person name="Grigoriev I.V."/>
            <person name="Spatafora J.W."/>
            <person name="Aimea M.C."/>
        </authorList>
    </citation>
    <scope>NUCLEOTIDE SEQUENCE [LARGE SCALE GENOMIC DNA]</scope>
    <source>
        <strain evidence="3 4">UBC 951</strain>
    </source>
</reference>
<dbReference type="EMBL" id="JMSN01000009">
    <property type="protein sequence ID" value="KDN52532.1"/>
    <property type="molecule type" value="Genomic_DNA"/>
</dbReference>
<organism evidence="3 4">
    <name type="scientific">Tilletiaria anomala (strain ATCC 24038 / CBS 436.72 / UBC 951)</name>
    <dbReference type="NCBI Taxonomy" id="1037660"/>
    <lineage>
        <taxon>Eukaryota</taxon>
        <taxon>Fungi</taxon>
        <taxon>Dikarya</taxon>
        <taxon>Basidiomycota</taxon>
        <taxon>Ustilaginomycotina</taxon>
        <taxon>Exobasidiomycetes</taxon>
        <taxon>Georgefischeriales</taxon>
        <taxon>Tilletiariaceae</taxon>
        <taxon>Tilletiaria</taxon>
    </lineage>
</organism>
<dbReference type="AlphaFoldDB" id="A0A066WEZ6"/>
<feature type="transmembrane region" description="Helical" evidence="2">
    <location>
        <begin position="20"/>
        <end position="41"/>
    </location>
</feature>
<sequence>MSSYGSAQAQQAQTQTQLHWWFIPLAAIPVLFILTSFTPFFGSSKSSRRNKITRQAYDPRTGIGRGAPGFQTNVAKVAIPPDIAARIRAGEDVSAEEITQALEDVKAGRYKPKEQIEKEEWLPAGVTGGTVPSKGGRKGKRR</sequence>
<feature type="region of interest" description="Disordered" evidence="1">
    <location>
        <begin position="43"/>
        <end position="65"/>
    </location>
</feature>
<evidence type="ECO:0000256" key="1">
    <source>
        <dbReference type="SAM" id="MobiDB-lite"/>
    </source>
</evidence>
<evidence type="ECO:0000313" key="3">
    <source>
        <dbReference type="EMBL" id="KDN52532.1"/>
    </source>
</evidence>
<comment type="caution">
    <text evidence="3">The sequence shown here is derived from an EMBL/GenBank/DDBJ whole genome shotgun (WGS) entry which is preliminary data.</text>
</comment>
<feature type="region of interest" description="Disordered" evidence="1">
    <location>
        <begin position="121"/>
        <end position="142"/>
    </location>
</feature>
<accession>A0A066WEZ6</accession>
<dbReference type="InParanoid" id="A0A066WEZ6"/>
<dbReference type="HOGENOM" id="CLU_140534_1_0_1"/>
<keyword evidence="2" id="KW-1133">Transmembrane helix</keyword>
<dbReference type="GeneID" id="25266351"/>